<proteinExistence type="predicted"/>
<keyword evidence="2" id="KW-1185">Reference proteome</keyword>
<evidence type="ECO:0008006" key="3">
    <source>
        <dbReference type="Google" id="ProtNLM"/>
    </source>
</evidence>
<sequence>MRLDSSQSTEGLVIILGALAALPLVVAHGKVTVVQGDAGGNGTAPGIIGGIVPSTGSNSKTEIDSTVFKKTDTATDGLGKTTGGGKNKAENLAATIVQSGAVLPQIGSEGGFIKGTFHIVTTDGAGPINAIIDTNATGAFSMGVQATIVTAIPENKGNIKPGGLIPRALMVFGLQKRAANINLDFPFQINVPSNTSCTGTVAGQQGVCFMKIAKANKAGPFGDVIAFQMAGEATTGNMTVAPCMAGRSTAKSFRA</sequence>
<gene>
    <name evidence="1" type="ORF">K469DRAFT_732161</name>
</gene>
<dbReference type="PANTHER" id="PTHR34618">
    <property type="entry name" value="SURFACE PROTEIN MAS1, PUTATIVE-RELATED"/>
    <property type="match status" value="1"/>
</dbReference>
<accession>A0A6A6DFC6</accession>
<dbReference type="PANTHER" id="PTHR34618:SF4">
    <property type="entry name" value="CAS1"/>
    <property type="match status" value="1"/>
</dbReference>
<dbReference type="Proteomes" id="UP000800200">
    <property type="component" value="Unassembled WGS sequence"/>
</dbReference>
<dbReference type="InterPro" id="IPR021476">
    <property type="entry name" value="Egh16-like"/>
</dbReference>
<organism evidence="1 2">
    <name type="scientific">Zopfia rhizophila CBS 207.26</name>
    <dbReference type="NCBI Taxonomy" id="1314779"/>
    <lineage>
        <taxon>Eukaryota</taxon>
        <taxon>Fungi</taxon>
        <taxon>Dikarya</taxon>
        <taxon>Ascomycota</taxon>
        <taxon>Pezizomycotina</taxon>
        <taxon>Dothideomycetes</taxon>
        <taxon>Dothideomycetes incertae sedis</taxon>
        <taxon>Zopfiaceae</taxon>
        <taxon>Zopfia</taxon>
    </lineage>
</organism>
<name>A0A6A6DFC6_9PEZI</name>
<evidence type="ECO:0000313" key="2">
    <source>
        <dbReference type="Proteomes" id="UP000800200"/>
    </source>
</evidence>
<dbReference type="OrthoDB" id="5418436at2759"/>
<dbReference type="AlphaFoldDB" id="A0A6A6DFC6"/>
<dbReference type="Pfam" id="PF11327">
    <property type="entry name" value="Egh16-like"/>
    <property type="match status" value="1"/>
</dbReference>
<protein>
    <recommendedName>
        <fullName evidence="3">Cell surface protein</fullName>
    </recommendedName>
</protein>
<reference evidence="1" key="1">
    <citation type="journal article" date="2020" name="Stud. Mycol.">
        <title>101 Dothideomycetes genomes: a test case for predicting lifestyles and emergence of pathogens.</title>
        <authorList>
            <person name="Haridas S."/>
            <person name="Albert R."/>
            <person name="Binder M."/>
            <person name="Bloem J."/>
            <person name="Labutti K."/>
            <person name="Salamov A."/>
            <person name="Andreopoulos B."/>
            <person name="Baker S."/>
            <person name="Barry K."/>
            <person name="Bills G."/>
            <person name="Bluhm B."/>
            <person name="Cannon C."/>
            <person name="Castanera R."/>
            <person name="Culley D."/>
            <person name="Daum C."/>
            <person name="Ezra D."/>
            <person name="Gonzalez J."/>
            <person name="Henrissat B."/>
            <person name="Kuo A."/>
            <person name="Liang C."/>
            <person name="Lipzen A."/>
            <person name="Lutzoni F."/>
            <person name="Magnuson J."/>
            <person name="Mondo S."/>
            <person name="Nolan M."/>
            <person name="Ohm R."/>
            <person name="Pangilinan J."/>
            <person name="Park H.-J."/>
            <person name="Ramirez L."/>
            <person name="Alfaro M."/>
            <person name="Sun H."/>
            <person name="Tritt A."/>
            <person name="Yoshinaga Y."/>
            <person name="Zwiers L.-H."/>
            <person name="Turgeon B."/>
            <person name="Goodwin S."/>
            <person name="Spatafora J."/>
            <person name="Crous P."/>
            <person name="Grigoriev I."/>
        </authorList>
    </citation>
    <scope>NUCLEOTIDE SEQUENCE</scope>
    <source>
        <strain evidence="1">CBS 207.26</strain>
    </source>
</reference>
<evidence type="ECO:0000313" key="1">
    <source>
        <dbReference type="EMBL" id="KAF2177845.1"/>
    </source>
</evidence>
<dbReference type="EMBL" id="ML994681">
    <property type="protein sequence ID" value="KAF2177845.1"/>
    <property type="molecule type" value="Genomic_DNA"/>
</dbReference>